<protein>
    <submittedName>
        <fullName evidence="2">Uncharacterized protein</fullName>
    </submittedName>
</protein>
<feature type="compositionally biased region" description="Polar residues" evidence="1">
    <location>
        <begin position="22"/>
        <end position="45"/>
    </location>
</feature>
<gene>
    <name evidence="2" type="ORF">D623_10006117</name>
</gene>
<accession>S7MJ97</accession>
<evidence type="ECO:0000313" key="2">
    <source>
        <dbReference type="EMBL" id="EPQ04359.1"/>
    </source>
</evidence>
<feature type="region of interest" description="Disordered" evidence="1">
    <location>
        <begin position="14"/>
        <end position="72"/>
    </location>
</feature>
<proteinExistence type="predicted"/>
<dbReference type="AlphaFoldDB" id="S7MJ97"/>
<dbReference type="Proteomes" id="UP000052978">
    <property type="component" value="Unassembled WGS sequence"/>
</dbReference>
<evidence type="ECO:0000256" key="1">
    <source>
        <dbReference type="SAM" id="MobiDB-lite"/>
    </source>
</evidence>
<name>S7MJ97_MYOBR</name>
<dbReference type="EMBL" id="KE161529">
    <property type="protein sequence ID" value="EPQ04359.1"/>
    <property type="molecule type" value="Genomic_DNA"/>
</dbReference>
<keyword evidence="3" id="KW-1185">Reference proteome</keyword>
<reference evidence="2 3" key="1">
    <citation type="journal article" date="2013" name="Nat. Commun.">
        <title>Genome analysis reveals insights into physiology and longevity of the Brandt's bat Myotis brandtii.</title>
        <authorList>
            <person name="Seim I."/>
            <person name="Fang X."/>
            <person name="Xiong Z."/>
            <person name="Lobanov A.V."/>
            <person name="Huang Z."/>
            <person name="Ma S."/>
            <person name="Feng Y."/>
            <person name="Turanov A.A."/>
            <person name="Zhu Y."/>
            <person name="Lenz T.L."/>
            <person name="Gerashchenko M.V."/>
            <person name="Fan D."/>
            <person name="Hee Yim S."/>
            <person name="Yao X."/>
            <person name="Jordan D."/>
            <person name="Xiong Y."/>
            <person name="Ma Y."/>
            <person name="Lyapunov A.N."/>
            <person name="Chen G."/>
            <person name="Kulakova O.I."/>
            <person name="Sun Y."/>
            <person name="Lee S.G."/>
            <person name="Bronson R.T."/>
            <person name="Moskalev A.A."/>
            <person name="Sunyaev S.R."/>
            <person name="Zhang G."/>
            <person name="Krogh A."/>
            <person name="Wang J."/>
            <person name="Gladyshev V.N."/>
        </authorList>
    </citation>
    <scope>NUCLEOTIDE SEQUENCE [LARGE SCALE GENOMIC DNA]</scope>
</reference>
<organism evidence="2 3">
    <name type="scientific">Myotis brandtii</name>
    <name type="common">Brandt's bat</name>
    <dbReference type="NCBI Taxonomy" id="109478"/>
    <lineage>
        <taxon>Eukaryota</taxon>
        <taxon>Metazoa</taxon>
        <taxon>Chordata</taxon>
        <taxon>Craniata</taxon>
        <taxon>Vertebrata</taxon>
        <taxon>Euteleostomi</taxon>
        <taxon>Mammalia</taxon>
        <taxon>Eutheria</taxon>
        <taxon>Laurasiatheria</taxon>
        <taxon>Chiroptera</taxon>
        <taxon>Yangochiroptera</taxon>
        <taxon>Vespertilionidae</taxon>
        <taxon>Myotis</taxon>
    </lineage>
</organism>
<sequence length="94" mass="10542">MALLRVWWGLRTPLSARDSPRDSQAQAERSQSMRKTTRLSATGNQPPGELRAGSPDVPPRTGAPSTHSEGRLRWGQRWRKHLFFSYPGSSSLNL</sequence>
<evidence type="ECO:0000313" key="3">
    <source>
        <dbReference type="Proteomes" id="UP000052978"/>
    </source>
</evidence>